<dbReference type="InterPro" id="IPR009003">
    <property type="entry name" value="Peptidase_S1_PA"/>
</dbReference>
<dbReference type="InterPro" id="IPR043128">
    <property type="entry name" value="Rev_trsase/Diguanyl_cyclase"/>
</dbReference>
<keyword evidence="3" id="KW-0808">Transferase</keyword>
<dbReference type="InterPro" id="IPR043502">
    <property type="entry name" value="DNA/RNA_pol_sf"/>
</dbReference>
<proteinExistence type="predicted"/>
<keyword evidence="5" id="KW-0547">Nucleotide-binding</keyword>
<sequence length="2268" mass="261247">MNMQSTTNQTKQNNQGRKKFGVSSRIINDLRRVIKTSSVWVHYTPSSLLKTFEYDATRKFLPVRGNRVIKFDYSNLDVLSLLKTFETEVHEPFHGKRLAHSPIYSAPSVEIDPAKELGYENEFPYFTSNSTDHDTCFDKFVELNKKYQSLNHFNIDEEFRYSSMDTFMLCLTESLKILESNSPHKLNHLLFDHLNRYKFSRIDNYGIYMFILHLKIRGIAKIDNLTSISKWKNAWSMRTLPERQELLTNFYQGKLTTNFAAFQQSYISELVSRLSIISHEAKLVRYPDRIGRRAFDPEFVHYATWKYGLYDQMSVTERYRDSKGMPISHLLFGTPTMFKSGATDIVSDAINKNMPEFKDTIASVVDAKLKEAPNMLKKTIQDTLSDPDTITTIRDTITNVMQPTIDQFSQQAHDLSESTIRNIESTIGPVMDQTFNLFTSLNGLIDFFKSIINQAMGAFPSEYFGEKLGLNISPDDMLSMFKYYIVYVNIDSKPLKAILIYLMLKQIGLLSWILKWGSQLFSFAFGGKGPEVPLDGSEIPGEPTSGMEWMSVLIEKLQNRGSEVSLCSMFAALIVLVYKHVSCAKDAGTMRWNEYNTIAGFVVGMCKNFHWIGSGLFGLDRIFRYFVIISKTVTSYIKEHLLGIKEESITNEKAVAKWLVQLKFFSTDTGRNAIRVSKKTLERAERIMAEGLAFVTAASKDPTFISRDTLMLIHRSWKDVTTLSNYLYRIRSTSNFKPAMFHVQFVGEPGIGKSTITESFINDLSERIYPEDKEVSHWTYNPNVDHFDGYNGQTFMIIDDLFRYNEPKHLSLIIGLITNTPVPLPMAHLEDKGVHLDSDILISSTNIPYPIGKDIFCMEAVHRRRHILVDVQMDQRVKKDGKFSKQLFEKYYPGQNSLDFPHLKFSLMKPVMSGADSDKYQTTDKDTMEWQYDLVKKLKKANSSLKFDPEFFFGPDARPPDGLKVPCTNWSYKTFIENVAVAYSHLRAGENKMTAKQKYEHVMEDFAEIDNIFLQSDDIKDGVAASTTFKLIADKFLDMSLQYGADDPLGQRIYYQSDSLNDIAPDLFNLDVEEEVNRIMDDSEQKPTCDDGESSYEESVYDDSIEDQILTSDDGRIVLIQKYLQEKVDITPELRERMTLLMHKIIMRQTLDSDDEYTMGIAKGNVEAKVLPPYQARDEKQRSEMSRREAILHKHRKQVRDPHYDNMVRVVAKDEKKFIPIRSFYTEWSGYSSNSHPGEKFEYFPDANEKMTTHLIARFGGKTIEPVKARKMIEFVKRLNSGHKFVFPKRSPYSEAHQNQGSSHISLEFLSRLNYVNGEWSMDVSDLDWVVHDTCKFVEQINDVVKEYYVPFDVAFVLGMTQAFKYTANIFSLLSVSEQSDMVESAKWMFTHLYDCNLTNIRERIRTIAVQARRTVLSHVFHTASKIWEVLKPFIPVIIRVATFLGSFYITRQLIKLLNGVEQPTSKVLHRHNVQVGMRYRGIPQNGIFSKIDTQQQVAQNYLNRNIKFFHMTDSEGITYTAHGIHTQQFLIINAHTADNIKGPTMIQYRPTFNTNVEWEIEIWPNQVYKYPNNDLAIIFSRHLPMAKDITSHFITNEDFKTCETTTELWSLTNFQHQQSVEIRDNCIPAEKITLSAPDGRRGEIAMAIMVEGATIAGKSGSMLMIPSRKPGHRSIVGIQAWKVNDFYKKTIIYQVVTQEMLQDMITQVQKQVNRPVISQEGPLVCEPTAGKATELFTSHVNVEGSVPADKVVGMIGRTQFRKTKIASIMDSEAYTSPRVPAALNPYDSRLLIYKHPMQHSINKYGTGKVGSFDLAILERATQDLAYWLRERLDKTKFNTNLTLEECVTGIREPGSNPVDCRASAGLPYIWDKFPGKLAGKKSYVQIDELGECQVQSEEFRKNFEITFEKLSRGVIPKHTSYDFPKDELRPYYKALGDPISQTPPKTRSVTCMNMEFIFSWRRVTLDLFASLHRAARGDFPFGPGINPEGPDWTRLFNYLNRHNNVLDFDVSNWDGHMPPELMYAAADILVIVLGLKPNDPSAKVIYSLLTEVLFGHVQFEDTIYQKLRGLISGFPGTAEVNTLVHLILMYYFYLYIAQIQDKNQYANITDFFKLVSPVFYGDDVIMSVSDEIIDWFNGKTIACMYTEHGYPVTTASKDTDMPLRKDIFDCQFLKSGFNFIHPGRVDRKMDISVVYDLMYWVRAKEHPYDQFRSNLYDAFRILHGHGHDTYEQVRVQVNSWLRKAHLEPFDYRWGNFEDNHIKLYYSD</sequence>
<dbReference type="InterPro" id="IPR014759">
    <property type="entry name" value="Helicase_SF3_ssRNA_vir"/>
</dbReference>
<dbReference type="GO" id="GO:0008234">
    <property type="term" value="F:cysteine-type peptidase activity"/>
    <property type="evidence" value="ECO:0007669"/>
    <property type="project" value="UniProtKB-KW"/>
</dbReference>
<evidence type="ECO:0000259" key="12">
    <source>
        <dbReference type="PROSITE" id="PS51218"/>
    </source>
</evidence>
<feature type="domain" description="SF3 helicase" evidence="12">
    <location>
        <begin position="720"/>
        <end position="886"/>
    </location>
</feature>
<dbReference type="GO" id="GO:0003724">
    <property type="term" value="F:RNA helicase activity"/>
    <property type="evidence" value="ECO:0007669"/>
    <property type="project" value="InterPro"/>
</dbReference>
<keyword evidence="14" id="KW-1185">Reference proteome</keyword>
<dbReference type="EMBL" id="MF041809">
    <property type="protein sequence ID" value="ASK12200.1"/>
    <property type="molecule type" value="Genomic_RNA"/>
</dbReference>
<dbReference type="Gene3D" id="3.30.70.270">
    <property type="match status" value="1"/>
</dbReference>
<dbReference type="GO" id="GO:0003723">
    <property type="term" value="F:RNA binding"/>
    <property type="evidence" value="ECO:0007669"/>
    <property type="project" value="InterPro"/>
</dbReference>
<feature type="domain" description="RdRp catalytic" evidence="11">
    <location>
        <begin position="2004"/>
        <end position="2137"/>
    </location>
</feature>
<feature type="compositionally biased region" description="Low complexity" evidence="10">
    <location>
        <begin position="1"/>
        <end position="15"/>
    </location>
</feature>
<evidence type="ECO:0000313" key="14">
    <source>
        <dbReference type="Proteomes" id="UP000217658"/>
    </source>
</evidence>
<evidence type="ECO:0000256" key="7">
    <source>
        <dbReference type="ARBA" id="ARBA00022807"/>
    </source>
</evidence>
<keyword evidence="2" id="KW-0645">Protease</keyword>
<evidence type="ECO:0000256" key="6">
    <source>
        <dbReference type="ARBA" id="ARBA00022801"/>
    </source>
</evidence>
<keyword evidence="8" id="KW-0067">ATP-binding</keyword>
<reference evidence="14" key="1">
    <citation type="submission" date="2017-05" db="EMBL/GenBank/DDBJ databases">
        <title>Polycipiviridae: a proposed new family of polycistronic picorna-like RNA viruses.</title>
        <authorList>
            <person name="Olendraite I."/>
            <person name="Lukhovitskaya N.I."/>
            <person name="Porter S.D."/>
            <person name="Valles S.M."/>
            <person name="Firth A.E."/>
        </authorList>
    </citation>
    <scope>NUCLEOTIDE SEQUENCE [LARGE SCALE GENOMIC DNA]</scope>
</reference>
<organism evidence="13 14">
    <name type="scientific">Lasius neglectus virus 1</name>
    <dbReference type="NCBI Taxonomy" id="2018501"/>
    <lineage>
        <taxon>Viruses</taxon>
        <taxon>Riboviria</taxon>
        <taxon>Orthornavirae</taxon>
        <taxon>Pisuviricota</taxon>
        <taxon>Pisoniviricetes</taxon>
        <taxon>Picornavirales</taxon>
        <taxon>Polycipiviridae</taxon>
        <taxon>Sopolycivirus</taxon>
        <taxon>Sopolycivirus lasii</taxon>
    </lineage>
</organism>
<dbReference type="Pfam" id="PF00680">
    <property type="entry name" value="RdRP_1"/>
    <property type="match status" value="1"/>
</dbReference>
<keyword evidence="1 13" id="KW-0696">RNA-directed RNA polymerase</keyword>
<dbReference type="PROSITE" id="PS51218">
    <property type="entry name" value="SF3_HELICASE_2"/>
    <property type="match status" value="1"/>
</dbReference>
<feature type="region of interest" description="Disordered" evidence="10">
    <location>
        <begin position="1"/>
        <end position="20"/>
    </location>
</feature>
<dbReference type="GO" id="GO:0006351">
    <property type="term" value="P:DNA-templated transcription"/>
    <property type="evidence" value="ECO:0007669"/>
    <property type="project" value="InterPro"/>
</dbReference>
<dbReference type="GO" id="GO:0039694">
    <property type="term" value="P:viral RNA genome replication"/>
    <property type="evidence" value="ECO:0007669"/>
    <property type="project" value="InterPro"/>
</dbReference>
<keyword evidence="6" id="KW-0378">Hydrolase</keyword>
<keyword evidence="4" id="KW-0548">Nucleotidyltransferase</keyword>
<dbReference type="Pfam" id="PF00910">
    <property type="entry name" value="RNA_helicase"/>
    <property type="match status" value="1"/>
</dbReference>
<keyword evidence="9" id="KW-0693">Viral RNA replication</keyword>
<gene>
    <name evidence="13" type="primary">ORF5</name>
</gene>
<evidence type="ECO:0000256" key="2">
    <source>
        <dbReference type="ARBA" id="ARBA00022670"/>
    </source>
</evidence>
<dbReference type="PROSITE" id="PS50507">
    <property type="entry name" value="RDRP_SSRNA_POS"/>
    <property type="match status" value="1"/>
</dbReference>
<dbReference type="InterPro" id="IPR001205">
    <property type="entry name" value="RNA-dir_pol_C"/>
</dbReference>
<dbReference type="GeneID" id="33899725"/>
<evidence type="ECO:0000256" key="9">
    <source>
        <dbReference type="ARBA" id="ARBA00022953"/>
    </source>
</evidence>
<evidence type="ECO:0000256" key="3">
    <source>
        <dbReference type="ARBA" id="ARBA00022679"/>
    </source>
</evidence>
<protein>
    <submittedName>
        <fullName evidence="13">RNA-dependent RNA polymerase</fullName>
    </submittedName>
</protein>
<dbReference type="GO" id="GO:0006508">
    <property type="term" value="P:proteolysis"/>
    <property type="evidence" value="ECO:0007669"/>
    <property type="project" value="UniProtKB-KW"/>
</dbReference>
<dbReference type="CDD" id="cd23198">
    <property type="entry name" value="Polycipiviridae_RdRp"/>
    <property type="match status" value="1"/>
</dbReference>
<evidence type="ECO:0000256" key="5">
    <source>
        <dbReference type="ARBA" id="ARBA00022741"/>
    </source>
</evidence>
<dbReference type="InterPro" id="IPR007094">
    <property type="entry name" value="RNA-dir_pol_PSvirus"/>
</dbReference>
<name>A0A220QTG2_9VIRU</name>
<evidence type="ECO:0000256" key="4">
    <source>
        <dbReference type="ARBA" id="ARBA00022695"/>
    </source>
</evidence>
<dbReference type="InterPro" id="IPR000605">
    <property type="entry name" value="Helicase_SF3_ssDNA/RNA_vir"/>
</dbReference>
<evidence type="ECO:0000256" key="8">
    <source>
        <dbReference type="ARBA" id="ARBA00022840"/>
    </source>
</evidence>
<evidence type="ECO:0000313" key="13">
    <source>
        <dbReference type="EMBL" id="ASK12200.1"/>
    </source>
</evidence>
<accession>A0A220QTG2</accession>
<dbReference type="KEGG" id="vg:33899725"/>
<evidence type="ECO:0000259" key="11">
    <source>
        <dbReference type="PROSITE" id="PS50507"/>
    </source>
</evidence>
<dbReference type="GO" id="GO:0003968">
    <property type="term" value="F:RNA-directed RNA polymerase activity"/>
    <property type="evidence" value="ECO:0007669"/>
    <property type="project" value="UniProtKB-KW"/>
</dbReference>
<dbReference type="RefSeq" id="YP_009407905.1">
    <property type="nucleotide sequence ID" value="NC_035450.1"/>
</dbReference>
<dbReference type="SUPFAM" id="SSF56672">
    <property type="entry name" value="DNA/RNA polymerases"/>
    <property type="match status" value="1"/>
</dbReference>
<evidence type="ECO:0000256" key="10">
    <source>
        <dbReference type="SAM" id="MobiDB-lite"/>
    </source>
</evidence>
<dbReference type="SUPFAM" id="SSF50494">
    <property type="entry name" value="Trypsin-like serine proteases"/>
    <property type="match status" value="1"/>
</dbReference>
<dbReference type="Proteomes" id="UP000217658">
    <property type="component" value="Segment"/>
</dbReference>
<dbReference type="GO" id="GO:0005524">
    <property type="term" value="F:ATP binding"/>
    <property type="evidence" value="ECO:0007669"/>
    <property type="project" value="UniProtKB-KW"/>
</dbReference>
<evidence type="ECO:0000256" key="1">
    <source>
        <dbReference type="ARBA" id="ARBA00022484"/>
    </source>
</evidence>
<keyword evidence="7" id="KW-0788">Thiol protease</keyword>